<evidence type="ECO:0000313" key="4">
    <source>
        <dbReference type="Proteomes" id="UP000799440"/>
    </source>
</evidence>
<keyword evidence="4" id="KW-1185">Reference proteome</keyword>
<dbReference type="CDD" id="cd06257">
    <property type="entry name" value="DnaJ"/>
    <property type="match status" value="1"/>
</dbReference>
<proteinExistence type="predicted"/>
<protein>
    <submittedName>
        <fullName evidence="3">DnaJ-domain-containing protein</fullName>
    </submittedName>
</protein>
<dbReference type="SMART" id="SM00271">
    <property type="entry name" value="DnaJ"/>
    <property type="match status" value="1"/>
</dbReference>
<dbReference type="PANTHER" id="PTHR24074">
    <property type="entry name" value="CO-CHAPERONE PROTEIN DJLA"/>
    <property type="match status" value="1"/>
</dbReference>
<name>A0A6A6VD03_9PLEO</name>
<organism evidence="3 4">
    <name type="scientific">Sporormia fimetaria CBS 119925</name>
    <dbReference type="NCBI Taxonomy" id="1340428"/>
    <lineage>
        <taxon>Eukaryota</taxon>
        <taxon>Fungi</taxon>
        <taxon>Dikarya</taxon>
        <taxon>Ascomycota</taxon>
        <taxon>Pezizomycotina</taxon>
        <taxon>Dothideomycetes</taxon>
        <taxon>Pleosporomycetidae</taxon>
        <taxon>Pleosporales</taxon>
        <taxon>Sporormiaceae</taxon>
        <taxon>Sporormia</taxon>
    </lineage>
</organism>
<gene>
    <name evidence="3" type="ORF">M011DRAFT_477536</name>
</gene>
<dbReference type="Gene3D" id="1.10.287.110">
    <property type="entry name" value="DnaJ domain"/>
    <property type="match status" value="1"/>
</dbReference>
<keyword evidence="1" id="KW-0175">Coiled coil</keyword>
<dbReference type="InterPro" id="IPR001623">
    <property type="entry name" value="DnaJ_domain"/>
</dbReference>
<dbReference type="EMBL" id="MU006574">
    <property type="protein sequence ID" value="KAF2747081.1"/>
    <property type="molecule type" value="Genomic_DNA"/>
</dbReference>
<feature type="coiled-coil region" evidence="1">
    <location>
        <begin position="144"/>
        <end position="184"/>
    </location>
</feature>
<accession>A0A6A6VD03</accession>
<dbReference type="PROSITE" id="PS50076">
    <property type="entry name" value="DNAJ_2"/>
    <property type="match status" value="1"/>
</dbReference>
<evidence type="ECO:0000313" key="3">
    <source>
        <dbReference type="EMBL" id="KAF2747081.1"/>
    </source>
</evidence>
<reference evidence="3" key="1">
    <citation type="journal article" date="2020" name="Stud. Mycol.">
        <title>101 Dothideomycetes genomes: a test case for predicting lifestyles and emergence of pathogens.</title>
        <authorList>
            <person name="Haridas S."/>
            <person name="Albert R."/>
            <person name="Binder M."/>
            <person name="Bloem J."/>
            <person name="Labutti K."/>
            <person name="Salamov A."/>
            <person name="Andreopoulos B."/>
            <person name="Baker S."/>
            <person name="Barry K."/>
            <person name="Bills G."/>
            <person name="Bluhm B."/>
            <person name="Cannon C."/>
            <person name="Castanera R."/>
            <person name="Culley D."/>
            <person name="Daum C."/>
            <person name="Ezra D."/>
            <person name="Gonzalez J."/>
            <person name="Henrissat B."/>
            <person name="Kuo A."/>
            <person name="Liang C."/>
            <person name="Lipzen A."/>
            <person name="Lutzoni F."/>
            <person name="Magnuson J."/>
            <person name="Mondo S."/>
            <person name="Nolan M."/>
            <person name="Ohm R."/>
            <person name="Pangilinan J."/>
            <person name="Park H.-J."/>
            <person name="Ramirez L."/>
            <person name="Alfaro M."/>
            <person name="Sun H."/>
            <person name="Tritt A."/>
            <person name="Yoshinaga Y."/>
            <person name="Zwiers L.-H."/>
            <person name="Turgeon B."/>
            <person name="Goodwin S."/>
            <person name="Spatafora J."/>
            <person name="Crous P."/>
            <person name="Grigoriev I."/>
        </authorList>
    </citation>
    <scope>NUCLEOTIDE SEQUENCE</scope>
    <source>
        <strain evidence="3">CBS 119925</strain>
    </source>
</reference>
<dbReference type="OrthoDB" id="10250354at2759"/>
<evidence type="ECO:0000256" key="1">
    <source>
        <dbReference type="SAM" id="Coils"/>
    </source>
</evidence>
<dbReference type="AlphaFoldDB" id="A0A6A6VD03"/>
<dbReference type="Proteomes" id="UP000799440">
    <property type="component" value="Unassembled WGS sequence"/>
</dbReference>
<dbReference type="PRINTS" id="PR00625">
    <property type="entry name" value="JDOMAIN"/>
</dbReference>
<dbReference type="SUPFAM" id="SSF46565">
    <property type="entry name" value="Chaperone J-domain"/>
    <property type="match status" value="1"/>
</dbReference>
<dbReference type="Pfam" id="PF00226">
    <property type="entry name" value="DnaJ"/>
    <property type="match status" value="1"/>
</dbReference>
<dbReference type="InterPro" id="IPR050817">
    <property type="entry name" value="DjlA_DnaK_co-chaperone"/>
</dbReference>
<evidence type="ECO:0000259" key="2">
    <source>
        <dbReference type="PROSITE" id="PS50076"/>
    </source>
</evidence>
<feature type="domain" description="J" evidence="2">
    <location>
        <begin position="9"/>
        <end position="83"/>
    </location>
</feature>
<dbReference type="InterPro" id="IPR036869">
    <property type="entry name" value="J_dom_sf"/>
</dbReference>
<sequence length="383" mass="44206">MRPQSSYASPYHCLGIGRDATEQDIRSAYRTLALILHPDKAPDPYRAEATIKFQELNAAYKACLQLLTCPTDTTFDWEYDPDAEEVDQNNAPAEEPMAGVAWWDHVTNSDPLLVRKWAKANKKAHRNSRRHMTAVERVILNKEFDNAYEEYEAWRAEQEAAEAAEKARIRLNECELRNVLLLEELGIERDAARAWENLHHMYYLYDTEKNKHVLLPDAHDNPWVAPLTTSTWRDRTPNKECTKRTRGPKNPEKELATFRRQIAAWEQQEASKPIEYPMCKEQKQRLRNRLERHQKMENLLEGMVEEKRRRGLKSWEDLLRIKLAIAAKDAEKNGGLIEYSNIEGVSSSSSRLFEKPRLSGKARPLASSVASGVRTLVQDAPDN</sequence>